<dbReference type="GO" id="GO:0015297">
    <property type="term" value="F:antiporter activity"/>
    <property type="evidence" value="ECO:0007669"/>
    <property type="project" value="InterPro"/>
</dbReference>
<feature type="transmembrane region" description="Helical" evidence="6">
    <location>
        <begin position="388"/>
        <end position="407"/>
    </location>
</feature>
<evidence type="ECO:0000256" key="2">
    <source>
        <dbReference type="ARBA" id="ARBA00010199"/>
    </source>
</evidence>
<evidence type="ECO:0000313" key="7">
    <source>
        <dbReference type="EMBL" id="KAK3010385.1"/>
    </source>
</evidence>
<keyword evidence="8" id="KW-1185">Reference proteome</keyword>
<evidence type="ECO:0000256" key="3">
    <source>
        <dbReference type="ARBA" id="ARBA00022692"/>
    </source>
</evidence>
<keyword evidence="3 6" id="KW-0812">Transmembrane</keyword>
<evidence type="ECO:0000256" key="1">
    <source>
        <dbReference type="ARBA" id="ARBA00004141"/>
    </source>
</evidence>
<gene>
    <name evidence="7" type="ORF">RJ639_011699</name>
</gene>
<reference evidence="7" key="1">
    <citation type="submission" date="2022-12" db="EMBL/GenBank/DDBJ databases">
        <title>Draft genome assemblies for two species of Escallonia (Escalloniales).</title>
        <authorList>
            <person name="Chanderbali A."/>
            <person name="Dervinis C."/>
            <person name="Anghel I."/>
            <person name="Soltis D."/>
            <person name="Soltis P."/>
            <person name="Zapata F."/>
        </authorList>
    </citation>
    <scope>NUCLEOTIDE SEQUENCE</scope>
    <source>
        <strain evidence="7">UCBG64.0493</strain>
        <tissue evidence="7">Leaf</tissue>
    </source>
</reference>
<dbReference type="PANTHER" id="PTHR11206">
    <property type="entry name" value="MULTIDRUG RESISTANCE PROTEIN"/>
    <property type="match status" value="1"/>
</dbReference>
<sequence length="516" mass="55727">MDDMAVASVPLLMYPSHPKRKESAHEGSSHKQDSPYQWRRPTLSEVVKEIKQLYAIAFPLIITGLLTHSKSAISMLFLGRLGKEALAGGSLAIGIANITGYSVISGLAMGMDAISSQACGAKQWPLMGQTLQCTAAMLLSACLPISFLWLHVEPVLLFFGQEPKISSVASIYLAFSLPDLLFQAVINPLKIYLRALNITFPLMLSAAFALSLHAPINYFLVYHLGLGIRGISIAVAVSNFNLLATLLIYFFFSRICRKSWQGFSLQCLVQWKLILTLAIPSCVSVCLEWWWYELMIVLSGLLGNAAEAVATMGILLQATSLVYIFPSALSLAVSTRVGNELGANQPAKAKTSSLIALSCATFTSFIAMSFMTTMRNAWGRAFMVDEEILLLTAVAMPVVGLCELGNCPQTTGCGVLRGSARPALGANINIGSFYGVGLPLAILMGFFMDMGLVGLWLGLLAAQVVCALLMVTALMRTDWALQASRARELLGLDTKQEAESKSHQEGDFSLSFLAIA</sequence>
<keyword evidence="4 6" id="KW-1133">Transmembrane helix</keyword>
<comment type="caution">
    <text evidence="7">The sequence shown here is derived from an EMBL/GenBank/DDBJ whole genome shotgun (WGS) entry which is preliminary data.</text>
</comment>
<feature type="transmembrane region" description="Helical" evidence="6">
    <location>
        <begin position="273"/>
        <end position="292"/>
    </location>
</feature>
<dbReference type="InterPro" id="IPR045069">
    <property type="entry name" value="MATE_euk"/>
</dbReference>
<feature type="transmembrane region" description="Helical" evidence="6">
    <location>
        <begin position="453"/>
        <end position="475"/>
    </location>
</feature>
<dbReference type="CDD" id="cd13132">
    <property type="entry name" value="MATE_eukaryotic"/>
    <property type="match status" value="1"/>
</dbReference>
<feature type="transmembrane region" description="Helical" evidence="6">
    <location>
        <begin position="354"/>
        <end position="373"/>
    </location>
</feature>
<evidence type="ECO:0000313" key="8">
    <source>
        <dbReference type="Proteomes" id="UP001188597"/>
    </source>
</evidence>
<keyword evidence="5 6" id="KW-0472">Membrane</keyword>
<protein>
    <recommendedName>
        <fullName evidence="6">Protein DETOXIFICATION</fullName>
    </recommendedName>
    <alternativeName>
        <fullName evidence="6">Multidrug and toxic compound extrusion protein</fullName>
    </alternativeName>
</protein>
<dbReference type="GO" id="GO:0016020">
    <property type="term" value="C:membrane"/>
    <property type="evidence" value="ECO:0007669"/>
    <property type="project" value="UniProtKB-SubCell"/>
</dbReference>
<accession>A0AA88VRH4</accession>
<organism evidence="7 8">
    <name type="scientific">Escallonia herrerae</name>
    <dbReference type="NCBI Taxonomy" id="1293975"/>
    <lineage>
        <taxon>Eukaryota</taxon>
        <taxon>Viridiplantae</taxon>
        <taxon>Streptophyta</taxon>
        <taxon>Embryophyta</taxon>
        <taxon>Tracheophyta</taxon>
        <taxon>Spermatophyta</taxon>
        <taxon>Magnoliopsida</taxon>
        <taxon>eudicotyledons</taxon>
        <taxon>Gunneridae</taxon>
        <taxon>Pentapetalae</taxon>
        <taxon>asterids</taxon>
        <taxon>campanulids</taxon>
        <taxon>Escalloniales</taxon>
        <taxon>Escalloniaceae</taxon>
        <taxon>Escallonia</taxon>
    </lineage>
</organism>
<dbReference type="NCBIfam" id="TIGR00797">
    <property type="entry name" value="matE"/>
    <property type="match status" value="1"/>
</dbReference>
<comment type="subcellular location">
    <subcellularLocation>
        <location evidence="1">Membrane</location>
        <topology evidence="1">Multi-pass membrane protein</topology>
    </subcellularLocation>
</comment>
<feature type="transmembrane region" description="Helical" evidence="6">
    <location>
        <begin position="169"/>
        <end position="186"/>
    </location>
</feature>
<proteinExistence type="inferred from homology"/>
<evidence type="ECO:0000256" key="6">
    <source>
        <dbReference type="RuleBase" id="RU004914"/>
    </source>
</evidence>
<feature type="transmembrane region" description="Helical" evidence="6">
    <location>
        <begin position="85"/>
        <end position="109"/>
    </location>
</feature>
<feature type="transmembrane region" description="Helical" evidence="6">
    <location>
        <begin position="226"/>
        <end position="252"/>
    </location>
</feature>
<evidence type="ECO:0000256" key="5">
    <source>
        <dbReference type="ARBA" id="ARBA00023136"/>
    </source>
</evidence>
<dbReference type="EMBL" id="JAVXUP010001548">
    <property type="protein sequence ID" value="KAK3010385.1"/>
    <property type="molecule type" value="Genomic_DNA"/>
</dbReference>
<feature type="transmembrane region" description="Helical" evidence="6">
    <location>
        <begin position="198"/>
        <end position="220"/>
    </location>
</feature>
<comment type="similarity">
    <text evidence="2 6">Belongs to the multi antimicrobial extrusion (MATE) (TC 2.A.66.1) family.</text>
</comment>
<dbReference type="GO" id="GO:0042910">
    <property type="term" value="F:xenobiotic transmembrane transporter activity"/>
    <property type="evidence" value="ECO:0007669"/>
    <property type="project" value="InterPro"/>
</dbReference>
<dbReference type="AlphaFoldDB" id="A0AA88VRH4"/>
<name>A0AA88VRH4_9ASTE</name>
<feature type="transmembrane region" description="Helical" evidence="6">
    <location>
        <begin position="312"/>
        <end position="333"/>
    </location>
</feature>
<dbReference type="GO" id="GO:1990961">
    <property type="term" value="P:xenobiotic detoxification by transmembrane export across the plasma membrane"/>
    <property type="evidence" value="ECO:0007669"/>
    <property type="project" value="InterPro"/>
</dbReference>
<feature type="transmembrane region" description="Helical" evidence="6">
    <location>
        <begin position="130"/>
        <end position="149"/>
    </location>
</feature>
<feature type="transmembrane region" description="Helical" evidence="6">
    <location>
        <begin position="53"/>
        <end position="79"/>
    </location>
</feature>
<evidence type="ECO:0000256" key="4">
    <source>
        <dbReference type="ARBA" id="ARBA00022989"/>
    </source>
</evidence>
<dbReference type="InterPro" id="IPR002528">
    <property type="entry name" value="MATE_fam"/>
</dbReference>
<dbReference type="Pfam" id="PF01554">
    <property type="entry name" value="MatE"/>
    <property type="match status" value="2"/>
</dbReference>
<dbReference type="Proteomes" id="UP001188597">
    <property type="component" value="Unassembled WGS sequence"/>
</dbReference>
<feature type="transmembrane region" description="Helical" evidence="6">
    <location>
        <begin position="428"/>
        <end position="447"/>
    </location>
</feature>